<organism evidence="2 3">
    <name type="scientific">Heterostelium pallidum (strain ATCC 26659 / Pp 5 / PN500)</name>
    <name type="common">Cellular slime mold</name>
    <name type="synonym">Polysphondylium pallidum</name>
    <dbReference type="NCBI Taxonomy" id="670386"/>
    <lineage>
        <taxon>Eukaryota</taxon>
        <taxon>Amoebozoa</taxon>
        <taxon>Evosea</taxon>
        <taxon>Eumycetozoa</taxon>
        <taxon>Dictyostelia</taxon>
        <taxon>Acytosteliales</taxon>
        <taxon>Acytosteliaceae</taxon>
        <taxon>Heterostelium</taxon>
    </lineage>
</organism>
<feature type="compositionally biased region" description="Basic and acidic residues" evidence="1">
    <location>
        <begin position="277"/>
        <end position="286"/>
    </location>
</feature>
<dbReference type="InterPro" id="IPR029063">
    <property type="entry name" value="SAM-dependent_MTases_sf"/>
</dbReference>
<evidence type="ECO:0000256" key="1">
    <source>
        <dbReference type="SAM" id="MobiDB-lite"/>
    </source>
</evidence>
<comment type="caution">
    <text evidence="2">The sequence shown here is derived from an EMBL/GenBank/DDBJ whole genome shotgun (WGS) entry which is preliminary data.</text>
</comment>
<reference evidence="2 3" key="1">
    <citation type="journal article" date="2011" name="Genome Res.">
        <title>Phylogeny-wide analysis of social amoeba genomes highlights ancient origins for complex intercellular communication.</title>
        <authorList>
            <person name="Heidel A.J."/>
            <person name="Lawal H.M."/>
            <person name="Felder M."/>
            <person name="Schilde C."/>
            <person name="Helps N.R."/>
            <person name="Tunggal B."/>
            <person name="Rivero F."/>
            <person name="John U."/>
            <person name="Schleicher M."/>
            <person name="Eichinger L."/>
            <person name="Platzer M."/>
            <person name="Noegel A.A."/>
            <person name="Schaap P."/>
            <person name="Gloeckner G."/>
        </authorList>
    </citation>
    <scope>NUCLEOTIDE SEQUENCE [LARGE SCALE GENOMIC DNA]</scope>
    <source>
        <strain evidence="3">ATCC 26659 / Pp 5 / PN500</strain>
    </source>
</reference>
<dbReference type="GeneID" id="31363925"/>
<dbReference type="InParanoid" id="D3BI77"/>
<dbReference type="FunCoup" id="D3BI77">
    <property type="interactions" value="805"/>
</dbReference>
<evidence type="ECO:0000313" key="3">
    <source>
        <dbReference type="Proteomes" id="UP000001396"/>
    </source>
</evidence>
<accession>D3BI77</accession>
<name>D3BI77_HETP5</name>
<dbReference type="SUPFAM" id="SSF53335">
    <property type="entry name" value="S-adenosyl-L-methionine-dependent methyltransferases"/>
    <property type="match status" value="1"/>
</dbReference>
<dbReference type="EMBL" id="ADBJ01000037">
    <property type="protein sequence ID" value="EFA78977.1"/>
    <property type="molecule type" value="Genomic_DNA"/>
</dbReference>
<feature type="compositionally biased region" description="Acidic residues" evidence="1">
    <location>
        <begin position="288"/>
        <end position="301"/>
    </location>
</feature>
<protein>
    <submittedName>
        <fullName evidence="2">Uncharacterized protein</fullName>
    </submittedName>
</protein>
<dbReference type="RefSeq" id="XP_020431101.1">
    <property type="nucleotide sequence ID" value="XM_020579262.1"/>
</dbReference>
<feature type="compositionally biased region" description="Low complexity" evidence="1">
    <location>
        <begin position="315"/>
        <end position="361"/>
    </location>
</feature>
<dbReference type="Proteomes" id="UP000001396">
    <property type="component" value="Unassembled WGS sequence"/>
</dbReference>
<gene>
    <name evidence="2" type="ORF">PPL_08445</name>
</gene>
<feature type="region of interest" description="Disordered" evidence="1">
    <location>
        <begin position="277"/>
        <end position="361"/>
    </location>
</feature>
<sequence length="361" mass="39768">MSTENSNNNNNNNNEITTFTKEFQVDLTLKDNKNKDNVAKSVYRNLFCMDALEYIKNNELEKTTSIITSLPDIVEMSGYTLDRYKTWFVNAITLICSKLTDNNVAIFYQTDVKRKVKGNKGVVDEYLDKGYMCSKGAEIAGCKMVWHKMMTSSPPELGKVARGTKSSFSHMICIARTPSNLIYQEQTPDIAPRGAMTWPKAMGLNACMVAAKYIRGIGSTTILDPFCGKGSVLAIANLIGLNSIGVDLAISKVRHSCNLLITPKMIESFKQSDWKEINNSKQKSNDNVDGDDVDDDKEDNDSNNNNNDNSDDKSTTSSSTTTTTTSSTNNNNSNDTTTPTTTTSSSSSTITTNLSNIDLKE</sequence>
<proteinExistence type="predicted"/>
<dbReference type="Gene3D" id="3.40.50.150">
    <property type="entry name" value="Vaccinia Virus protein VP39"/>
    <property type="match status" value="1"/>
</dbReference>
<keyword evidence="3" id="KW-1185">Reference proteome</keyword>
<dbReference type="OMA" id="VDPFCGH"/>
<evidence type="ECO:0000313" key="2">
    <source>
        <dbReference type="EMBL" id="EFA78977.1"/>
    </source>
</evidence>
<dbReference type="AlphaFoldDB" id="D3BI77"/>